<comment type="subunit">
    <text evidence="20">May form homooligomers. Interacts with CREBBP/CBP, EED/WAIT1, EP300/P300, NCOA6/PRIP, PPARBP/PBP and SMN.</text>
</comment>
<dbReference type="FunFam" id="3.40.50.150:FF:000066">
    <property type="entry name" value="Trimethylguanosine synthase 1"/>
    <property type="match status" value="1"/>
</dbReference>
<sequence length="725" mass="81702">MFAFPSNPDQATTIETPSDQLISQDIQGEEPTKASHNGVEAADSLTSNSPTESFTTCNVPSYVKLQAKLECSLQPQQVSTPVQHISNPLNNQNKITLNGFTSPHAATVVLFLTKAPIKQPNLFCTSSQSEDNLNTVQNEDESLMQLMQTMGLPTAFGSNKQNSNYEDQARKSHSGKKKKGKKKINRMKEEANEDDANLMTDNHHLESYEPAKKQTELEGWQEYWEKYGIQIVNTEWKDDCNVDWQDHCNQCYWRSFHLYKNWCDTGVWIQENDESINNASSTSLPVKTEAPDSGSNIETSKYNETPLPSISTQDQADLSIQCNEGDSQLQQDQNITDVDVCVSAVNDQVIRVNNPTDKVKTSSHSKSQSQQDQNITDVDVCVSTVNDQAAIHVNNPTNKVKTSSLSKKKKKPKSRNTKKQKMPLIEDFRIIYDALGLQIAPRVHCQNEKIHYLNEKLQKKFMNSDLKRPLVHYKFIDSDESSDYEQINQSPNSSMRTDEGEPVDFASNVPAVKPLNRKHYKYWVQRYRLFSKFDEGIMLDEEGWFSVTPEKIAQHIAERCRCSIIIDAFCGVGGNCIQFAKTCDHVIAIDIDPNKIKCARHNAKIYNVEHKIEFIVGDFLQLAPSLKADVVFLSPPWGGPTYLKADTFDIKTMISLDGYRIFAESLSISRNIAYFVPRTANVSQLTQLAGIGGKVEIEQNIINGKVKTVTAYYGDLIGQYLTDDG</sequence>
<evidence type="ECO:0000256" key="3">
    <source>
        <dbReference type="ARBA" id="ARBA00004604"/>
    </source>
</evidence>
<evidence type="ECO:0000256" key="8">
    <source>
        <dbReference type="ARBA" id="ARBA00022679"/>
    </source>
</evidence>
<dbReference type="Gene3D" id="3.40.50.150">
    <property type="entry name" value="Vaccinia Virus protein VP39"/>
    <property type="match status" value="1"/>
</dbReference>
<evidence type="ECO:0000256" key="9">
    <source>
        <dbReference type="ARBA" id="ARBA00022691"/>
    </source>
</evidence>
<comment type="catalytic activity">
    <reaction evidence="16">
        <text>a 5'-end (N(2),N(7)-dimethyl 5'-triphosphoguanosine)-ribonucleoside in snRNA + S-adenosyl-L-methionine = a 5'-end (N(2),N(2),N(7)-trimethyl 5'-triphosphoguanosine)-ribonucleoside in snRNA + S-adenosyl-L-homocysteine + H(+)</text>
        <dbReference type="Rhea" id="RHEA:78479"/>
        <dbReference type="Rhea" id="RHEA-COMP:19087"/>
        <dbReference type="Rhea" id="RHEA-COMP:19089"/>
        <dbReference type="ChEBI" id="CHEBI:15378"/>
        <dbReference type="ChEBI" id="CHEBI:57856"/>
        <dbReference type="ChEBI" id="CHEBI:59789"/>
        <dbReference type="ChEBI" id="CHEBI:167623"/>
        <dbReference type="ChEBI" id="CHEBI:172880"/>
    </reaction>
    <physiologicalReaction direction="left-to-right" evidence="16">
        <dbReference type="Rhea" id="RHEA:78480"/>
    </physiologicalReaction>
</comment>
<evidence type="ECO:0000256" key="15">
    <source>
        <dbReference type="ARBA" id="ARBA00048740"/>
    </source>
</evidence>
<evidence type="ECO:0000256" key="21">
    <source>
        <dbReference type="ARBA" id="ARBA00079339"/>
    </source>
</evidence>
<comment type="similarity">
    <text evidence="13">Belongs to the methyltransferase superfamily. Trimethylguanosine synthase family.</text>
</comment>
<feature type="region of interest" description="Disordered" evidence="23">
    <location>
        <begin position="392"/>
        <end position="420"/>
    </location>
</feature>
<dbReference type="PANTHER" id="PTHR14741">
    <property type="entry name" value="S-ADENOSYLMETHIONINE-DEPENDENT METHYLTRANSFERASE RELATED"/>
    <property type="match status" value="1"/>
</dbReference>
<evidence type="ECO:0000256" key="4">
    <source>
        <dbReference type="ARBA" id="ARBA00018517"/>
    </source>
</evidence>
<feature type="compositionally biased region" description="Low complexity" evidence="23">
    <location>
        <begin position="362"/>
        <end position="373"/>
    </location>
</feature>
<dbReference type="PANTHER" id="PTHR14741:SF32">
    <property type="entry name" value="TRIMETHYLGUANOSINE SYNTHASE"/>
    <property type="match status" value="1"/>
</dbReference>
<protein>
    <recommendedName>
        <fullName evidence="4">Trimethylguanosine synthase</fullName>
    </recommendedName>
    <alternativeName>
        <fullName evidence="18">Cap-specific guanine-N(2) methyltransferase</fullName>
    </alternativeName>
    <alternativeName>
        <fullName evidence="21">Nuclear receptor coactivator 6-interacting protein</fullName>
    </alternativeName>
    <alternativeName>
        <fullName evidence="22">PRIP-interacting protein with methyltransferase motif</fullName>
    </alternativeName>
</protein>
<keyword evidence="6" id="KW-0597">Phosphoprotein</keyword>
<dbReference type="GO" id="GO:0071164">
    <property type="term" value="F:RNA cap trimethylguanosine synthase activity"/>
    <property type="evidence" value="ECO:0000318"/>
    <property type="project" value="GO_Central"/>
</dbReference>
<dbReference type="EMBL" id="DS985247">
    <property type="protein sequence ID" value="EDV23460.1"/>
    <property type="molecule type" value="Genomic_DNA"/>
</dbReference>
<evidence type="ECO:0000256" key="20">
    <source>
        <dbReference type="ARBA" id="ARBA00064494"/>
    </source>
</evidence>
<evidence type="ECO:0000256" key="19">
    <source>
        <dbReference type="ARBA" id="ARBA00057179"/>
    </source>
</evidence>
<feature type="compositionally biased region" description="Polar residues" evidence="23">
    <location>
        <begin position="293"/>
        <end position="315"/>
    </location>
</feature>
<evidence type="ECO:0000256" key="10">
    <source>
        <dbReference type="ARBA" id="ARBA00023015"/>
    </source>
</evidence>
<evidence type="ECO:0000256" key="18">
    <source>
        <dbReference type="ARBA" id="ARBA00049790"/>
    </source>
</evidence>
<keyword evidence="9" id="KW-0949">S-adenosyl-L-methionine</keyword>
<dbReference type="CDD" id="cd02440">
    <property type="entry name" value="AdoMet_MTases"/>
    <property type="match status" value="1"/>
</dbReference>
<dbReference type="STRING" id="10228.B3S2Q2"/>
<name>B3S2Q2_TRIAD</name>
<keyword evidence="25" id="KW-1185">Reference proteome</keyword>
<dbReference type="SUPFAM" id="SSF53335">
    <property type="entry name" value="S-adenosyl-L-methionine-dependent methyltransferases"/>
    <property type="match status" value="1"/>
</dbReference>
<dbReference type="InterPro" id="IPR019012">
    <property type="entry name" value="RNA_cap_Gua-N2-MeTrfase"/>
</dbReference>
<dbReference type="GO" id="GO:0005737">
    <property type="term" value="C:cytoplasm"/>
    <property type="evidence" value="ECO:0007669"/>
    <property type="project" value="UniProtKB-SubCell"/>
</dbReference>
<evidence type="ECO:0000256" key="13">
    <source>
        <dbReference type="ARBA" id="ARBA00025783"/>
    </source>
</evidence>
<proteinExistence type="inferred from homology"/>
<keyword evidence="8" id="KW-0808">Transferase</keyword>
<evidence type="ECO:0000313" key="25">
    <source>
        <dbReference type="Proteomes" id="UP000009022"/>
    </source>
</evidence>
<evidence type="ECO:0000256" key="1">
    <source>
        <dbReference type="ARBA" id="ARBA00004408"/>
    </source>
</evidence>
<feature type="compositionally biased region" description="Basic residues" evidence="23">
    <location>
        <begin position="406"/>
        <end position="420"/>
    </location>
</feature>
<evidence type="ECO:0000256" key="12">
    <source>
        <dbReference type="ARBA" id="ARBA00023242"/>
    </source>
</evidence>
<keyword evidence="10" id="KW-0805">Transcription regulation</keyword>
<evidence type="ECO:0000256" key="14">
    <source>
        <dbReference type="ARBA" id="ARBA00047418"/>
    </source>
</evidence>
<feature type="compositionally biased region" description="Polar residues" evidence="23">
    <location>
        <begin position="7"/>
        <end position="20"/>
    </location>
</feature>
<evidence type="ECO:0000256" key="11">
    <source>
        <dbReference type="ARBA" id="ARBA00023163"/>
    </source>
</evidence>
<evidence type="ECO:0000256" key="2">
    <source>
        <dbReference type="ARBA" id="ARBA00004496"/>
    </source>
</evidence>
<keyword evidence="12" id="KW-0539">Nucleus</keyword>
<dbReference type="GeneID" id="6755257"/>
<comment type="catalytic activity">
    <reaction evidence="17">
        <text>a 5'-end (N(7)-methyl 5'-triphosphoguanosine)-ribonucleoside in snRNA + S-adenosyl-L-methionine = a 5'-end (N(2),N(7)-dimethyl 5'-triphosphoguanosine)-ribonucleoside in snRNA + S-adenosyl-L-homocysteine + H(+)</text>
        <dbReference type="Rhea" id="RHEA:78471"/>
        <dbReference type="Rhea" id="RHEA-COMP:19085"/>
        <dbReference type="Rhea" id="RHEA-COMP:19087"/>
        <dbReference type="ChEBI" id="CHEBI:15378"/>
        <dbReference type="ChEBI" id="CHEBI:57856"/>
        <dbReference type="ChEBI" id="CHEBI:59789"/>
        <dbReference type="ChEBI" id="CHEBI:156461"/>
        <dbReference type="ChEBI" id="CHEBI:172880"/>
    </reaction>
    <physiologicalReaction direction="left-to-right" evidence="17">
        <dbReference type="Rhea" id="RHEA:78472"/>
    </physiologicalReaction>
</comment>
<comment type="subcellular location">
    <subcellularLocation>
        <location evidence="2">Cytoplasm</location>
    </subcellularLocation>
    <subcellularLocation>
        <location evidence="1">Nucleus</location>
        <location evidence="1">Cajal body</location>
    </subcellularLocation>
    <subcellularLocation>
        <location evidence="3">Nucleus</location>
        <location evidence="3">Nucleolus</location>
    </subcellularLocation>
</comment>
<keyword evidence="11" id="KW-0804">Transcription</keyword>
<dbReference type="eggNOG" id="KOG2730">
    <property type="taxonomic scope" value="Eukaryota"/>
</dbReference>
<evidence type="ECO:0000256" key="17">
    <source>
        <dbReference type="ARBA" id="ARBA00049075"/>
    </source>
</evidence>
<dbReference type="GO" id="GO:0005730">
    <property type="term" value="C:nucleolus"/>
    <property type="evidence" value="ECO:0007669"/>
    <property type="project" value="UniProtKB-SubCell"/>
</dbReference>
<dbReference type="HOGENOM" id="CLU_381894_0_0_1"/>
<feature type="region of interest" description="Disordered" evidence="23">
    <location>
        <begin position="279"/>
        <end position="315"/>
    </location>
</feature>
<feature type="region of interest" description="Disordered" evidence="23">
    <location>
        <begin position="153"/>
        <end position="195"/>
    </location>
</feature>
<dbReference type="Pfam" id="PF09445">
    <property type="entry name" value="Methyltransf_15"/>
    <property type="match status" value="1"/>
</dbReference>
<dbReference type="RefSeq" id="XP_002114370.1">
    <property type="nucleotide sequence ID" value="XM_002114334.1"/>
</dbReference>
<dbReference type="PhylomeDB" id="B3S2Q2"/>
<dbReference type="KEGG" id="tad:TRIADDRAFT_58107"/>
<gene>
    <name evidence="24" type="ORF">TRIADDRAFT_58107</name>
</gene>
<feature type="region of interest" description="Disordered" evidence="23">
    <location>
        <begin position="1"/>
        <end position="20"/>
    </location>
</feature>
<keyword evidence="5" id="KW-0963">Cytoplasm</keyword>
<dbReference type="GO" id="GO:0015030">
    <property type="term" value="C:Cajal body"/>
    <property type="evidence" value="ECO:0007669"/>
    <property type="project" value="UniProtKB-SubCell"/>
</dbReference>
<dbReference type="GO" id="GO:0036261">
    <property type="term" value="P:7-methylguanosine cap hypermethylation"/>
    <property type="evidence" value="ECO:0000318"/>
    <property type="project" value="GO_Central"/>
</dbReference>
<organism evidence="24 25">
    <name type="scientific">Trichoplax adhaerens</name>
    <name type="common">Trichoplax reptans</name>
    <dbReference type="NCBI Taxonomy" id="10228"/>
    <lineage>
        <taxon>Eukaryota</taxon>
        <taxon>Metazoa</taxon>
        <taxon>Placozoa</taxon>
        <taxon>Uniplacotomia</taxon>
        <taxon>Trichoplacea</taxon>
        <taxon>Trichoplacidae</taxon>
        <taxon>Trichoplax</taxon>
    </lineage>
</organism>
<dbReference type="InterPro" id="IPR029063">
    <property type="entry name" value="SAM-dependent_MTases_sf"/>
</dbReference>
<evidence type="ECO:0000256" key="7">
    <source>
        <dbReference type="ARBA" id="ARBA00022603"/>
    </source>
</evidence>
<comment type="catalytic activity">
    <reaction evidence="14">
        <text>a 5'-end (N(2),N(7)-dimethyl 5'-triphosphoguanosine)-ribonucleoside in snoRNA + S-adenosyl-L-methionine = a 5'-end (N(2),N(2),N(7)-trimethyl 5'-triphosphoguanosine)-ribonucleoside in snoRNA + S-adenosyl-L-homocysteine + H(+)</text>
        <dbReference type="Rhea" id="RHEA:78507"/>
        <dbReference type="Rhea" id="RHEA-COMP:19088"/>
        <dbReference type="Rhea" id="RHEA-COMP:19090"/>
        <dbReference type="ChEBI" id="CHEBI:15378"/>
        <dbReference type="ChEBI" id="CHEBI:57856"/>
        <dbReference type="ChEBI" id="CHEBI:59789"/>
        <dbReference type="ChEBI" id="CHEBI:167623"/>
        <dbReference type="ChEBI" id="CHEBI:172880"/>
    </reaction>
    <physiologicalReaction direction="left-to-right" evidence="14">
        <dbReference type="Rhea" id="RHEA:78508"/>
    </physiologicalReaction>
</comment>
<comment type="catalytic activity">
    <reaction evidence="15">
        <text>a 5'-end (N(7)-methyl 5'-triphosphoguanosine)-ribonucleoside in snoRNA + S-adenosyl-L-methionine = a 5'-end (N(2),N(7)-dimethyl 5'-triphosphoguanosine)-ribonucleoside in snoRNA + S-adenosyl-L-homocysteine + H(+)</text>
        <dbReference type="Rhea" id="RHEA:78475"/>
        <dbReference type="Rhea" id="RHEA-COMP:19086"/>
        <dbReference type="Rhea" id="RHEA-COMP:19088"/>
        <dbReference type="ChEBI" id="CHEBI:15378"/>
        <dbReference type="ChEBI" id="CHEBI:57856"/>
        <dbReference type="ChEBI" id="CHEBI:59789"/>
        <dbReference type="ChEBI" id="CHEBI:156461"/>
        <dbReference type="ChEBI" id="CHEBI:172880"/>
    </reaction>
    <physiologicalReaction direction="left-to-right" evidence="15">
        <dbReference type="Rhea" id="RHEA:78476"/>
    </physiologicalReaction>
</comment>
<reference evidence="24 25" key="1">
    <citation type="journal article" date="2008" name="Nature">
        <title>The Trichoplax genome and the nature of placozoans.</title>
        <authorList>
            <person name="Srivastava M."/>
            <person name="Begovic E."/>
            <person name="Chapman J."/>
            <person name="Putnam N.H."/>
            <person name="Hellsten U."/>
            <person name="Kawashima T."/>
            <person name="Kuo A."/>
            <person name="Mitros T."/>
            <person name="Salamov A."/>
            <person name="Carpenter M.L."/>
            <person name="Signorovitch A.Y."/>
            <person name="Moreno M.A."/>
            <person name="Kamm K."/>
            <person name="Grimwood J."/>
            <person name="Schmutz J."/>
            <person name="Shapiro H."/>
            <person name="Grigoriev I.V."/>
            <person name="Buss L.W."/>
            <person name="Schierwater B."/>
            <person name="Dellaporta S.L."/>
            <person name="Rokhsar D.S."/>
        </authorList>
    </citation>
    <scope>NUCLEOTIDE SEQUENCE [LARGE SCALE GENOMIC DNA]</scope>
    <source>
        <strain evidence="24 25">Grell-BS-1999</strain>
    </source>
</reference>
<dbReference type="AlphaFoldDB" id="B3S2Q2"/>
<keyword evidence="7" id="KW-0489">Methyltransferase</keyword>
<dbReference type="CTD" id="6755257"/>
<evidence type="ECO:0000256" key="6">
    <source>
        <dbReference type="ARBA" id="ARBA00022553"/>
    </source>
</evidence>
<evidence type="ECO:0000256" key="23">
    <source>
        <dbReference type="SAM" id="MobiDB-lite"/>
    </source>
</evidence>
<comment type="function">
    <text evidence="19">Catalyzes the 2 serial methylation steps for the conversion of the 7-monomethylguanosine (m(7)G) caps of snRNAs and snoRNAs to a 2,2,7-trimethylguanosine (m(2,2,7)G) cap structure. The enzyme is specific for guanine, and N7 methylation must precede N2 methylation. Hypermethylation of the m7G cap of U snRNAs leads to their concentration in nuclear foci, their colocalization with coilin and the formation of canonical Cajal bodies (CBs). Plays a role in transcriptional regulation.</text>
</comment>
<dbReference type="InParanoid" id="B3S2Q2"/>
<feature type="region of interest" description="Disordered" evidence="23">
    <location>
        <begin position="25"/>
        <end position="51"/>
    </location>
</feature>
<accession>B3S2Q2</accession>
<feature type="compositionally biased region" description="Polar residues" evidence="23">
    <location>
        <begin position="156"/>
        <end position="166"/>
    </location>
</feature>
<evidence type="ECO:0000256" key="16">
    <source>
        <dbReference type="ARBA" id="ARBA00048763"/>
    </source>
</evidence>
<dbReference type="OrthoDB" id="194443at2759"/>
<evidence type="ECO:0000313" key="24">
    <source>
        <dbReference type="EMBL" id="EDV23460.1"/>
    </source>
</evidence>
<dbReference type="GO" id="GO:0005634">
    <property type="term" value="C:nucleus"/>
    <property type="evidence" value="ECO:0000318"/>
    <property type="project" value="GO_Central"/>
</dbReference>
<feature type="region of interest" description="Disordered" evidence="23">
    <location>
        <begin position="353"/>
        <end position="374"/>
    </location>
</feature>
<evidence type="ECO:0000256" key="22">
    <source>
        <dbReference type="ARBA" id="ARBA00081504"/>
    </source>
</evidence>
<dbReference type="Proteomes" id="UP000009022">
    <property type="component" value="Unassembled WGS sequence"/>
</dbReference>
<feature type="compositionally biased region" description="Basic residues" evidence="23">
    <location>
        <begin position="171"/>
        <end position="185"/>
    </location>
</feature>
<evidence type="ECO:0000256" key="5">
    <source>
        <dbReference type="ARBA" id="ARBA00022490"/>
    </source>
</evidence>